<feature type="region of interest" description="Disordered" evidence="1">
    <location>
        <begin position="359"/>
        <end position="394"/>
    </location>
</feature>
<proteinExistence type="predicted"/>
<dbReference type="Proteomes" id="UP000025227">
    <property type="component" value="Unplaced"/>
</dbReference>
<dbReference type="OMA" id="WQYQYEW"/>
<reference evidence="3" key="1">
    <citation type="submission" date="2020-12" db="UniProtKB">
        <authorList>
            <consortium name="WormBaseParasite"/>
        </authorList>
    </citation>
    <scope>IDENTIFICATION</scope>
    <source>
        <strain evidence="3">MHco3</strain>
    </source>
</reference>
<dbReference type="WBParaSite" id="HCON_00098490-00001">
    <property type="protein sequence ID" value="HCON_00098490-00001"/>
    <property type="gene ID" value="HCON_00098490"/>
</dbReference>
<dbReference type="AlphaFoldDB" id="A0A7I4YIN2"/>
<sequence length="434" mass="49540">MYLICGNPALRKELVQKLELSDDRQQSHVFSSFSVLPSLGNVAIAVNDLTDGNLRYVIRYFIANAEKKLKFAVIKRRWSDADNDQLDESVRAEFRRAHEENQRFSQKIARLPAGSAWKNDRMEQLRRWQTIPALTYTTFSLEDDLKPIMDSFFNEVVQLAVDDSSDRSVANKPPVLHWTPVPLDMEVQVLLRLQFPLTGPDQSTFVEMCRSIKPYMNTSYEWTDGILLTTEPARLHVERTSQSEIELAARVCVDELEEEQAVAPTKLLWPYVAVALKNILNHLDEHQFLQYSIEIIPYGTSFFDPPHPARVFDLALFMGTACEYGKVAFRDHDQIHNVDLKKLLPDGPFNSLSHLLSLEPPRPKRPQQPNCLSESAVSKNGDIRPNTGLSVSHNRGRRVSFGSIKLMTESNEPVKGVDQYVDDMLKQTMDDLVL</sequence>
<evidence type="ECO:0000313" key="3">
    <source>
        <dbReference type="WBParaSite" id="HCON_00098490-00001"/>
    </source>
</evidence>
<dbReference type="OrthoDB" id="5773944at2759"/>
<evidence type="ECO:0000313" key="2">
    <source>
        <dbReference type="Proteomes" id="UP000025227"/>
    </source>
</evidence>
<evidence type="ECO:0000256" key="1">
    <source>
        <dbReference type="SAM" id="MobiDB-lite"/>
    </source>
</evidence>
<accession>A0A7I4YIN2</accession>
<name>A0A7I4YIN2_HAECO</name>
<organism evidence="2 3">
    <name type="scientific">Haemonchus contortus</name>
    <name type="common">Barber pole worm</name>
    <dbReference type="NCBI Taxonomy" id="6289"/>
    <lineage>
        <taxon>Eukaryota</taxon>
        <taxon>Metazoa</taxon>
        <taxon>Ecdysozoa</taxon>
        <taxon>Nematoda</taxon>
        <taxon>Chromadorea</taxon>
        <taxon>Rhabditida</taxon>
        <taxon>Rhabditina</taxon>
        <taxon>Rhabditomorpha</taxon>
        <taxon>Strongyloidea</taxon>
        <taxon>Trichostrongylidae</taxon>
        <taxon>Haemonchus</taxon>
    </lineage>
</organism>
<keyword evidence="2" id="KW-1185">Reference proteome</keyword>
<feature type="compositionally biased region" description="Polar residues" evidence="1">
    <location>
        <begin position="367"/>
        <end position="378"/>
    </location>
</feature>
<protein>
    <submittedName>
        <fullName evidence="3">RGS domain-containing protein</fullName>
    </submittedName>
</protein>